<accession>A0ABQ1M8G3</accession>
<dbReference type="InterPro" id="IPR035986">
    <property type="entry name" value="PKD_dom_sf"/>
</dbReference>
<dbReference type="Pfam" id="PF18911">
    <property type="entry name" value="PKD_4"/>
    <property type="match status" value="2"/>
</dbReference>
<dbReference type="InterPro" id="IPR013783">
    <property type="entry name" value="Ig-like_fold"/>
</dbReference>
<keyword evidence="3" id="KW-1185">Reference proteome</keyword>
<proteinExistence type="predicted"/>
<evidence type="ECO:0000313" key="3">
    <source>
        <dbReference type="Proteomes" id="UP000636010"/>
    </source>
</evidence>
<dbReference type="InterPro" id="IPR008979">
    <property type="entry name" value="Galactose-bd-like_sf"/>
</dbReference>
<evidence type="ECO:0000259" key="1">
    <source>
        <dbReference type="PROSITE" id="PS50093"/>
    </source>
</evidence>
<dbReference type="InterPro" id="IPR022409">
    <property type="entry name" value="PKD/Chitinase_dom"/>
</dbReference>
<dbReference type="CDD" id="cd00146">
    <property type="entry name" value="PKD"/>
    <property type="match status" value="1"/>
</dbReference>
<dbReference type="RefSeq" id="WP_345259585.1">
    <property type="nucleotide sequence ID" value="NZ_BAABHU010000006.1"/>
</dbReference>
<dbReference type="EMBL" id="BMEC01000006">
    <property type="protein sequence ID" value="GGC35479.1"/>
    <property type="molecule type" value="Genomic_DNA"/>
</dbReference>
<reference evidence="3" key="1">
    <citation type="journal article" date="2019" name="Int. J. Syst. Evol. Microbiol.">
        <title>The Global Catalogue of Microorganisms (GCM) 10K type strain sequencing project: providing services to taxonomists for standard genome sequencing and annotation.</title>
        <authorList>
            <consortium name="The Broad Institute Genomics Platform"/>
            <consortium name="The Broad Institute Genome Sequencing Center for Infectious Disease"/>
            <person name="Wu L."/>
            <person name="Ma J."/>
        </authorList>
    </citation>
    <scope>NUCLEOTIDE SEQUENCE [LARGE SCALE GENOMIC DNA]</scope>
    <source>
        <strain evidence="3">CGMCC 1.10832</strain>
    </source>
</reference>
<dbReference type="SUPFAM" id="SSF49785">
    <property type="entry name" value="Galactose-binding domain-like"/>
    <property type="match status" value="1"/>
</dbReference>
<dbReference type="SUPFAM" id="SSF49299">
    <property type="entry name" value="PKD domain"/>
    <property type="match status" value="2"/>
</dbReference>
<dbReference type="SMART" id="SM00089">
    <property type="entry name" value="PKD"/>
    <property type="match status" value="2"/>
</dbReference>
<organism evidence="2 3">
    <name type="scientific">Marivirga lumbricoides</name>
    <dbReference type="NCBI Taxonomy" id="1046115"/>
    <lineage>
        <taxon>Bacteria</taxon>
        <taxon>Pseudomonadati</taxon>
        <taxon>Bacteroidota</taxon>
        <taxon>Cytophagia</taxon>
        <taxon>Cytophagales</taxon>
        <taxon>Marivirgaceae</taxon>
        <taxon>Marivirga</taxon>
    </lineage>
</organism>
<dbReference type="InterPro" id="IPR000601">
    <property type="entry name" value="PKD_dom"/>
</dbReference>
<comment type="caution">
    <text evidence="2">The sequence shown here is derived from an EMBL/GenBank/DDBJ whole genome shotgun (WGS) entry which is preliminary data.</text>
</comment>
<dbReference type="PROSITE" id="PS50093">
    <property type="entry name" value="PKD"/>
    <property type="match status" value="2"/>
</dbReference>
<name>A0ABQ1M8G3_9BACT</name>
<feature type="domain" description="PKD" evidence="1">
    <location>
        <begin position="312"/>
        <end position="359"/>
    </location>
</feature>
<dbReference type="Proteomes" id="UP000636010">
    <property type="component" value="Unassembled WGS sequence"/>
</dbReference>
<dbReference type="Gene3D" id="2.60.120.260">
    <property type="entry name" value="Galactose-binding domain-like"/>
    <property type="match status" value="1"/>
</dbReference>
<sequence>MKKYILYLFAIVAVSVWSCSEEFEIKEAPQPQEAEYSITESSKGENYLNFSNNSTGFIKKWDFGNGATAEGDQVEGYFPFAGDYEVTLTVFSSGGSVSSSETITIEETDPTICEVEFLELLTGGCDQPEGKTWVIDAERSGHLGVGPASSFGPDYYAAQANEKAGAGLYNDEYTFVLNQYQYKQNTNGDVYLNPAQEGKFPGAYEPEAGDRTAPYEAAENINFSFQEDDEGYIVLSFNNNGFIGYNTGVNKYQVLSISENEMFIRFNDAASPDLKWYHRLIRKGYAPVAASYTTTINGLSVQFKSTSLNAKSYSWDFGDGATSSEENPTHTYMAEGTYNVTLNVTAPGESASVSQDITVSSIPKLFPFTFEENDTQFGAFGGTVFNVIDNPDVSGVNQSSRVGEYVKGFEGNWAGIEITLDEFIEFSSNTVLGFKAWSPVTGRALFKLESADGTATPVEVFSDITTVNGWTQLNFDFTGTPSGTYNKIALFMDFDNNAGGTFYVDDIGFATEETTVLTQELLTGGNTKSWVLRPAAGSFGVGDSKGSDNYFPQGADISGDRPCLFNDEFIFKTGGQYEYKTNGDIFAESYMAGVVPENTPSCESDDILNGTDAEAWGSGVHSFSLTPATETTPAYITVRGTGAFIALPKAYNGDEYDTAPPDMDAAVTYEVLDYFKNASGEELTLTIDVGGAFWNFVLIPNQ</sequence>
<dbReference type="Gene3D" id="2.60.40.10">
    <property type="entry name" value="Immunoglobulins"/>
    <property type="match status" value="2"/>
</dbReference>
<gene>
    <name evidence="2" type="ORF">GCM10011506_21060</name>
</gene>
<evidence type="ECO:0000313" key="2">
    <source>
        <dbReference type="EMBL" id="GGC35479.1"/>
    </source>
</evidence>
<protein>
    <recommendedName>
        <fullName evidence="1">PKD domain-containing protein</fullName>
    </recommendedName>
</protein>
<feature type="domain" description="PKD" evidence="1">
    <location>
        <begin position="60"/>
        <end position="112"/>
    </location>
</feature>